<accession>L7MAN5</accession>
<reference evidence="2" key="1">
    <citation type="submission" date="2012-11" db="EMBL/GenBank/DDBJ databases">
        <authorList>
            <person name="Lucero-Rivera Y.E."/>
            <person name="Tovar-Ramirez D."/>
        </authorList>
    </citation>
    <scope>NUCLEOTIDE SEQUENCE</scope>
    <source>
        <tissue evidence="2">Salivary gland</tissue>
    </source>
</reference>
<dbReference type="EMBL" id="GACK01004092">
    <property type="protein sequence ID" value="JAA60942.1"/>
    <property type="molecule type" value="mRNA"/>
</dbReference>
<reference evidence="2" key="2">
    <citation type="journal article" date="2015" name="J. Proteomics">
        <title>Sexual differences in the sialomes of the zebra tick, Rhipicephalus pulchellus.</title>
        <authorList>
            <person name="Tan A.W."/>
            <person name="Francischetti I.M."/>
            <person name="Slovak M."/>
            <person name="Kini R.M."/>
            <person name="Ribeiro J.M."/>
        </authorList>
    </citation>
    <scope>NUCLEOTIDE SEQUENCE</scope>
    <source>
        <tissue evidence="2">Salivary gland</tissue>
    </source>
</reference>
<organism evidence="2">
    <name type="scientific">Rhipicephalus pulchellus</name>
    <name type="common">Yellow backed tick</name>
    <name type="synonym">Dermacentor pulchellus</name>
    <dbReference type="NCBI Taxonomy" id="72859"/>
    <lineage>
        <taxon>Eukaryota</taxon>
        <taxon>Metazoa</taxon>
        <taxon>Ecdysozoa</taxon>
        <taxon>Arthropoda</taxon>
        <taxon>Chelicerata</taxon>
        <taxon>Arachnida</taxon>
        <taxon>Acari</taxon>
        <taxon>Parasitiformes</taxon>
        <taxon>Ixodida</taxon>
        <taxon>Ixodoidea</taxon>
        <taxon>Ixodidae</taxon>
        <taxon>Rhipicephalinae</taxon>
        <taxon>Rhipicephalus</taxon>
        <taxon>Rhipicephalus</taxon>
    </lineage>
</organism>
<evidence type="ECO:0000256" key="1">
    <source>
        <dbReference type="SAM" id="SignalP"/>
    </source>
</evidence>
<proteinExistence type="evidence at transcript level"/>
<dbReference type="AlphaFoldDB" id="L7MAN5"/>
<keyword evidence="1" id="KW-0732">Signal</keyword>
<protein>
    <submittedName>
        <fullName evidence="2">Putative tick defensin</fullName>
    </submittedName>
</protein>
<sequence length="69" mass="7770">MTFTVKFAIVLMFLATLMVMHVSKGDDRLLRQCANKNCTPTALYNGGCGSDCECIKRRRNNGYYCKLAI</sequence>
<feature type="signal peptide" evidence="1">
    <location>
        <begin position="1"/>
        <end position="25"/>
    </location>
</feature>
<feature type="chain" id="PRO_5003981555" evidence="1">
    <location>
        <begin position="26"/>
        <end position="69"/>
    </location>
</feature>
<evidence type="ECO:0000313" key="2">
    <source>
        <dbReference type="EMBL" id="JAA60942.1"/>
    </source>
</evidence>
<name>L7MAN5_RHIPC</name>